<dbReference type="InterPro" id="IPR017549">
    <property type="entry name" value="APMV_L690"/>
</dbReference>
<dbReference type="Gene3D" id="2.120.10.30">
    <property type="entry name" value="TolB, C-terminal domain"/>
    <property type="match status" value="1"/>
</dbReference>
<dbReference type="AlphaFoldDB" id="A0A5B9EHH2"/>
<sequence>MSSGEKTHFRRIAAAVGFLVILLATTQVAAQTSYKRTNLVSDIPGVANFADPNLVNAWGIVNAGSAGPIWIVDNGTGLSPVYNGEGVAFPTSSPLVVTIPTPPNSPAGAVAAPTGIVFNSTGSFVVSAGGNSGASRFIFATEEGTISGWNSTVDRTHAILAVNNSGPGVSAGRTGLGAVYKGLANGNNGSGDFLYATNFRDGVVEMYDAHFQLVKSFTDSEIPSGFAPFGIRNIDGKLFVTYAKQDAKRHDDVKGPGNGFIDIFDLNGNLQSRFTSNGTLNSPWGLAVAPVNFGAFSGLLLVGNFGDGRINAFSLSTGNLLGQLQDTFGNPMTIDGLWGLNFGNGAFQAPTTTLFFTAGIADESHGLFGAITTP</sequence>
<dbReference type="OrthoDB" id="581621at2"/>
<dbReference type="Proteomes" id="UP000321820">
    <property type="component" value="Chromosome"/>
</dbReference>
<dbReference type="KEGG" id="talb:FTW19_22955"/>
<proteinExistence type="predicted"/>
<organism evidence="1 2">
    <name type="scientific">Terriglobus albidus</name>
    <dbReference type="NCBI Taxonomy" id="1592106"/>
    <lineage>
        <taxon>Bacteria</taxon>
        <taxon>Pseudomonadati</taxon>
        <taxon>Acidobacteriota</taxon>
        <taxon>Terriglobia</taxon>
        <taxon>Terriglobales</taxon>
        <taxon>Acidobacteriaceae</taxon>
        <taxon>Terriglobus</taxon>
    </lineage>
</organism>
<evidence type="ECO:0000313" key="2">
    <source>
        <dbReference type="Proteomes" id="UP000321820"/>
    </source>
</evidence>
<accession>A0A5B9EHH2</accession>
<name>A0A5B9EHH2_9BACT</name>
<protein>
    <submittedName>
        <fullName evidence="1">TIGR03118 family protein</fullName>
    </submittedName>
</protein>
<dbReference type="SUPFAM" id="SSF63829">
    <property type="entry name" value="Calcium-dependent phosphotriesterase"/>
    <property type="match status" value="1"/>
</dbReference>
<evidence type="ECO:0000313" key="1">
    <source>
        <dbReference type="EMBL" id="QEE30595.1"/>
    </source>
</evidence>
<gene>
    <name evidence="1" type="ORF">FTW19_22955</name>
</gene>
<reference evidence="1 2" key="1">
    <citation type="submission" date="2019-08" db="EMBL/GenBank/DDBJ databases">
        <title>Complete genome sequence of Terriglobus albidus strain ORNL.</title>
        <authorList>
            <person name="Podar M."/>
        </authorList>
    </citation>
    <scope>NUCLEOTIDE SEQUENCE [LARGE SCALE GENOMIC DNA]</scope>
    <source>
        <strain evidence="1 2">ORNL</strain>
    </source>
</reference>
<keyword evidence="2" id="KW-1185">Reference proteome</keyword>
<dbReference type="EMBL" id="CP042806">
    <property type="protein sequence ID" value="QEE30595.1"/>
    <property type="molecule type" value="Genomic_DNA"/>
</dbReference>
<dbReference type="InterPro" id="IPR011042">
    <property type="entry name" value="6-blade_b-propeller_TolB-like"/>
</dbReference>
<dbReference type="NCBIfam" id="TIGR03118">
    <property type="entry name" value="PEPCTERM_chp_1"/>
    <property type="match status" value="1"/>
</dbReference>